<keyword evidence="5" id="KW-0560">Oxidoreductase</keyword>
<dbReference type="InterPro" id="IPR042098">
    <property type="entry name" value="TauD-like_sf"/>
</dbReference>
<accession>A0A7D8YYN6</accession>
<dbReference type="GO" id="GO:0016706">
    <property type="term" value="F:2-oxoglutarate-dependent dioxygenase activity"/>
    <property type="evidence" value="ECO:0007669"/>
    <property type="project" value="TreeGrafter"/>
</dbReference>
<feature type="region of interest" description="Disordered" evidence="7">
    <location>
        <begin position="20"/>
        <end position="47"/>
    </location>
</feature>
<dbReference type="Pfam" id="PF02668">
    <property type="entry name" value="TauD"/>
    <property type="match status" value="1"/>
</dbReference>
<sequence length="391" mass="43638">MAPSVSETVSQVTDEIHEKIATKSLPVQTEAKEEAAPAVQTPSVETQHKEPLKLSGALDHFESFDVTPVIGREFVGVNLAKWLKAPNSDELIRDLAITISQRGVVFFRKQDDVTNDLQKELVQRLGQLSGKPSTSGLHIHPVSNSGRELGGKDDEISVISSEQAKKIYRDKLLFQTEKKQSGKEGWHSDITFEPVPSDYALLRLTQLPKTGGDTLWASGYEVYDRISTPVQKFLESLTATYAQPKFNEAAEKNGFKIYSAPRGAPENVGEVLEAVHPVVRTNPVTGWKSIFALGHHVQRINDLVEGESSALLKWFVRLVVDNHDLQVRHRWQNANDLAIWDNRSVYHVATPDYLDQDLGERTGQRAVSLGERPYFDPQSTGRREALAKEKA</sequence>
<reference evidence="9 10" key="1">
    <citation type="submission" date="2018-05" db="EMBL/GenBank/DDBJ databases">
        <title>Whole genome sequencing for identification of molecular markers to develop diagnostic detection tools for the regulated plant pathogen Lachnellula willkommii.</title>
        <authorList>
            <person name="Giroux E."/>
            <person name="Bilodeau G."/>
        </authorList>
    </citation>
    <scope>NUCLEOTIDE SEQUENCE [LARGE SCALE GENOMIC DNA]</scope>
    <source>
        <strain evidence="9 10">CBS 625.97</strain>
    </source>
</reference>
<dbReference type="OrthoDB" id="10257314at2759"/>
<dbReference type="PANTHER" id="PTHR30468:SF10">
    <property type="entry name" value="TAUD_TFDA-LIKE DOMAIN-CONTAINING PROTEIN"/>
    <property type="match status" value="1"/>
</dbReference>
<dbReference type="SUPFAM" id="SSF51197">
    <property type="entry name" value="Clavaminate synthase-like"/>
    <property type="match status" value="1"/>
</dbReference>
<dbReference type="InterPro" id="IPR051323">
    <property type="entry name" value="AtsK-like"/>
</dbReference>
<dbReference type="Proteomes" id="UP000481288">
    <property type="component" value="Unassembled WGS sequence"/>
</dbReference>
<dbReference type="GO" id="GO:0046872">
    <property type="term" value="F:metal ion binding"/>
    <property type="evidence" value="ECO:0007669"/>
    <property type="project" value="UniProtKB-KW"/>
</dbReference>
<keyword evidence="3" id="KW-0479">Metal-binding</keyword>
<evidence type="ECO:0000256" key="2">
    <source>
        <dbReference type="ARBA" id="ARBA00005896"/>
    </source>
</evidence>
<evidence type="ECO:0000256" key="4">
    <source>
        <dbReference type="ARBA" id="ARBA00022964"/>
    </source>
</evidence>
<gene>
    <name evidence="9" type="primary">tauD_0</name>
    <name evidence="9" type="ORF">LCER1_G008427</name>
</gene>
<proteinExistence type="inferred from homology"/>
<feature type="region of interest" description="Disordered" evidence="7">
    <location>
        <begin position="371"/>
        <end position="391"/>
    </location>
</feature>
<evidence type="ECO:0000313" key="9">
    <source>
        <dbReference type="EMBL" id="TVY50697.1"/>
    </source>
</evidence>
<evidence type="ECO:0000256" key="5">
    <source>
        <dbReference type="ARBA" id="ARBA00023002"/>
    </source>
</evidence>
<feature type="domain" description="TauD/TfdA-like" evidence="8">
    <location>
        <begin position="64"/>
        <end position="365"/>
    </location>
</feature>
<evidence type="ECO:0000256" key="7">
    <source>
        <dbReference type="SAM" id="MobiDB-lite"/>
    </source>
</evidence>
<keyword evidence="10" id="KW-1185">Reference proteome</keyword>
<dbReference type="Gene3D" id="3.60.130.10">
    <property type="entry name" value="Clavaminate synthase-like"/>
    <property type="match status" value="1"/>
</dbReference>
<dbReference type="PANTHER" id="PTHR30468">
    <property type="entry name" value="ALPHA-KETOGLUTARATE-DEPENDENT SULFONATE DIOXYGENASE"/>
    <property type="match status" value="1"/>
</dbReference>
<dbReference type="InterPro" id="IPR003819">
    <property type="entry name" value="TauD/TfdA-like"/>
</dbReference>
<keyword evidence="6" id="KW-0408">Iron</keyword>
<comment type="caution">
    <text evidence="9">The sequence shown here is derived from an EMBL/GenBank/DDBJ whole genome shotgun (WGS) entry which is preliminary data.</text>
</comment>
<dbReference type="EMBL" id="QGMG01001031">
    <property type="protein sequence ID" value="TVY50697.1"/>
    <property type="molecule type" value="Genomic_DNA"/>
</dbReference>
<evidence type="ECO:0000256" key="6">
    <source>
        <dbReference type="ARBA" id="ARBA00023004"/>
    </source>
</evidence>
<name>A0A7D8YYN6_9HELO</name>
<dbReference type="AlphaFoldDB" id="A0A7D8YYN6"/>
<evidence type="ECO:0000313" key="10">
    <source>
        <dbReference type="Proteomes" id="UP000481288"/>
    </source>
</evidence>
<organism evidence="9 10">
    <name type="scientific">Lachnellula cervina</name>
    <dbReference type="NCBI Taxonomy" id="1316786"/>
    <lineage>
        <taxon>Eukaryota</taxon>
        <taxon>Fungi</taxon>
        <taxon>Dikarya</taxon>
        <taxon>Ascomycota</taxon>
        <taxon>Pezizomycotina</taxon>
        <taxon>Leotiomycetes</taxon>
        <taxon>Helotiales</taxon>
        <taxon>Lachnaceae</taxon>
        <taxon>Lachnellula</taxon>
    </lineage>
</organism>
<evidence type="ECO:0000256" key="3">
    <source>
        <dbReference type="ARBA" id="ARBA00022723"/>
    </source>
</evidence>
<feature type="compositionally biased region" description="Basic and acidic residues" evidence="7">
    <location>
        <begin position="381"/>
        <end position="391"/>
    </location>
</feature>
<comment type="cofactor">
    <cofactor evidence="1">
        <name>Fe(2+)</name>
        <dbReference type="ChEBI" id="CHEBI:29033"/>
    </cofactor>
</comment>
<evidence type="ECO:0000256" key="1">
    <source>
        <dbReference type="ARBA" id="ARBA00001954"/>
    </source>
</evidence>
<protein>
    <submittedName>
        <fullName evidence="9">Alpha-ketoglutarate-dependent taurine dioxygenase</fullName>
    </submittedName>
</protein>
<dbReference type="FunFam" id="3.60.130.10:FF:000005">
    <property type="entry name" value="TfdA family taurine dioxygenase"/>
    <property type="match status" value="1"/>
</dbReference>
<comment type="similarity">
    <text evidence="2">Belongs to the TfdA dioxygenase family.</text>
</comment>
<dbReference type="GO" id="GO:0005737">
    <property type="term" value="C:cytoplasm"/>
    <property type="evidence" value="ECO:0007669"/>
    <property type="project" value="TreeGrafter"/>
</dbReference>
<keyword evidence="4 9" id="KW-0223">Dioxygenase</keyword>
<evidence type="ECO:0000259" key="8">
    <source>
        <dbReference type="Pfam" id="PF02668"/>
    </source>
</evidence>